<name>M7BJP2_CHEMY</name>
<dbReference type="Proteomes" id="UP000031443">
    <property type="component" value="Unassembled WGS sequence"/>
</dbReference>
<gene>
    <name evidence="1" type="ORF">UY3_06891</name>
</gene>
<dbReference type="AlphaFoldDB" id="M7BJP2"/>
<evidence type="ECO:0000313" key="1">
    <source>
        <dbReference type="EMBL" id="EMP35925.1"/>
    </source>
</evidence>
<reference evidence="2" key="1">
    <citation type="journal article" date="2013" name="Nat. Genet.">
        <title>The draft genomes of soft-shell turtle and green sea turtle yield insights into the development and evolution of the turtle-specific body plan.</title>
        <authorList>
            <person name="Wang Z."/>
            <person name="Pascual-Anaya J."/>
            <person name="Zadissa A."/>
            <person name="Li W."/>
            <person name="Niimura Y."/>
            <person name="Huang Z."/>
            <person name="Li C."/>
            <person name="White S."/>
            <person name="Xiong Z."/>
            <person name="Fang D."/>
            <person name="Wang B."/>
            <person name="Ming Y."/>
            <person name="Chen Y."/>
            <person name="Zheng Y."/>
            <person name="Kuraku S."/>
            <person name="Pignatelli M."/>
            <person name="Herrero J."/>
            <person name="Beal K."/>
            <person name="Nozawa M."/>
            <person name="Li Q."/>
            <person name="Wang J."/>
            <person name="Zhang H."/>
            <person name="Yu L."/>
            <person name="Shigenobu S."/>
            <person name="Wang J."/>
            <person name="Liu J."/>
            <person name="Flicek P."/>
            <person name="Searle S."/>
            <person name="Wang J."/>
            <person name="Kuratani S."/>
            <person name="Yin Y."/>
            <person name="Aken B."/>
            <person name="Zhang G."/>
            <person name="Irie N."/>
        </authorList>
    </citation>
    <scope>NUCLEOTIDE SEQUENCE [LARGE SCALE GENOMIC DNA]</scope>
</reference>
<keyword evidence="2" id="KW-1185">Reference proteome</keyword>
<accession>M7BJP2</accession>
<organism evidence="1 2">
    <name type="scientific">Chelonia mydas</name>
    <name type="common">Green sea-turtle</name>
    <name type="synonym">Chelonia agassizi</name>
    <dbReference type="NCBI Taxonomy" id="8469"/>
    <lineage>
        <taxon>Eukaryota</taxon>
        <taxon>Metazoa</taxon>
        <taxon>Chordata</taxon>
        <taxon>Craniata</taxon>
        <taxon>Vertebrata</taxon>
        <taxon>Euteleostomi</taxon>
        <taxon>Archelosauria</taxon>
        <taxon>Testudinata</taxon>
        <taxon>Testudines</taxon>
        <taxon>Cryptodira</taxon>
        <taxon>Durocryptodira</taxon>
        <taxon>Americhelydia</taxon>
        <taxon>Chelonioidea</taxon>
        <taxon>Cheloniidae</taxon>
        <taxon>Chelonia</taxon>
    </lineage>
</organism>
<protein>
    <submittedName>
        <fullName evidence="1">Uncharacterized protein</fullName>
    </submittedName>
</protein>
<dbReference type="EMBL" id="KB527134">
    <property type="protein sequence ID" value="EMP35925.1"/>
    <property type="molecule type" value="Genomic_DNA"/>
</dbReference>
<sequence>MEPAQLSAAVVSFVNTSHIILQYVQNLERRRQHEDDCEEDMDTDVPESTGCGNWDIMAAVGLVDTVEHQFRAQQTSTDWWDCMVLQVWDDSQWLRNFHMRKATFLEL</sequence>
<proteinExistence type="predicted"/>
<evidence type="ECO:0000313" key="2">
    <source>
        <dbReference type="Proteomes" id="UP000031443"/>
    </source>
</evidence>